<dbReference type="Pfam" id="PF02567">
    <property type="entry name" value="PhzC-PhzF"/>
    <property type="match status" value="1"/>
</dbReference>
<dbReference type="InterPro" id="IPR003719">
    <property type="entry name" value="Phenazine_PhzF-like"/>
</dbReference>
<proteinExistence type="inferred from homology"/>
<accession>A0A239PZF7</accession>
<dbReference type="SUPFAM" id="SSF54506">
    <property type="entry name" value="Diaminopimelate epimerase-like"/>
    <property type="match status" value="1"/>
</dbReference>
<protein>
    <submittedName>
        <fullName evidence="3">Trans-2,3-dihydro-3-hydroxyanthranilate isomerase</fullName>
    </submittedName>
</protein>
<sequence length="295" mass="30981">MRSYAFETWDVFTDRRFAGNPLAVVTDARGLSDEEMQLIAREFNLAETAFVLPPDDPAHTARARIFTPAYEMPFAGHPTVGTAIAIATARGLDGLLLLELKAGLFPVAVERAGAAAFAEFENPNPPRERGPAPAVGLIEAALSLPEGALDRAAHKPRRIGAGVDFVYARASLEAVRAARLDNAAWARLDLAGVVGVLLYAEGGEAADAAYHARMFAPDAGVFEDPATGSAACALPGQIALSGALADGAHDWIVEQGFEMGRPSRIRVRFETKGGEAGRVRVGGQAVPVSAGQLAL</sequence>
<dbReference type="RefSeq" id="WP_089413119.1">
    <property type="nucleotide sequence ID" value="NZ_FZQA01000008.1"/>
</dbReference>
<dbReference type="NCBIfam" id="TIGR00654">
    <property type="entry name" value="PhzF_family"/>
    <property type="match status" value="1"/>
</dbReference>
<keyword evidence="4" id="KW-1185">Reference proteome</keyword>
<evidence type="ECO:0000256" key="1">
    <source>
        <dbReference type="ARBA" id="ARBA00008270"/>
    </source>
</evidence>
<evidence type="ECO:0000256" key="2">
    <source>
        <dbReference type="PIRSR" id="PIRSR016184-1"/>
    </source>
</evidence>
<keyword evidence="3" id="KW-0413">Isomerase</keyword>
<comment type="similarity">
    <text evidence="1">Belongs to the PhzF family.</text>
</comment>
<dbReference type="Gene3D" id="3.10.310.10">
    <property type="entry name" value="Diaminopimelate Epimerase, Chain A, domain 1"/>
    <property type="match status" value="2"/>
</dbReference>
<evidence type="ECO:0000313" key="4">
    <source>
        <dbReference type="Proteomes" id="UP000198346"/>
    </source>
</evidence>
<gene>
    <name evidence="3" type="ORF">SAMN06297382_2687</name>
</gene>
<dbReference type="PANTHER" id="PTHR13774">
    <property type="entry name" value="PHENAZINE BIOSYNTHESIS PROTEIN"/>
    <property type="match status" value="1"/>
</dbReference>
<organism evidence="3 4">
    <name type="scientific">Amphiplicatus metriothermophilus</name>
    <dbReference type="NCBI Taxonomy" id="1519374"/>
    <lineage>
        <taxon>Bacteria</taxon>
        <taxon>Pseudomonadati</taxon>
        <taxon>Pseudomonadota</taxon>
        <taxon>Alphaproteobacteria</taxon>
        <taxon>Parvularculales</taxon>
        <taxon>Parvularculaceae</taxon>
        <taxon>Amphiplicatus</taxon>
    </lineage>
</organism>
<dbReference type="Proteomes" id="UP000198346">
    <property type="component" value="Unassembled WGS sequence"/>
</dbReference>
<dbReference type="PIRSF" id="PIRSF016184">
    <property type="entry name" value="PhzC_PhzF"/>
    <property type="match status" value="1"/>
</dbReference>
<name>A0A239PZF7_9PROT</name>
<dbReference type="AlphaFoldDB" id="A0A239PZF7"/>
<dbReference type="OrthoDB" id="9788221at2"/>
<dbReference type="GO" id="GO:0016853">
    <property type="term" value="F:isomerase activity"/>
    <property type="evidence" value="ECO:0007669"/>
    <property type="project" value="UniProtKB-KW"/>
</dbReference>
<dbReference type="EMBL" id="FZQA01000008">
    <property type="protein sequence ID" value="SNT75346.1"/>
    <property type="molecule type" value="Genomic_DNA"/>
</dbReference>
<feature type="active site" evidence="2">
    <location>
        <position position="47"/>
    </location>
</feature>
<evidence type="ECO:0000313" key="3">
    <source>
        <dbReference type="EMBL" id="SNT75346.1"/>
    </source>
</evidence>
<dbReference type="GO" id="GO:0005737">
    <property type="term" value="C:cytoplasm"/>
    <property type="evidence" value="ECO:0007669"/>
    <property type="project" value="TreeGrafter"/>
</dbReference>
<dbReference type="PANTHER" id="PTHR13774:SF32">
    <property type="entry name" value="ANTISENSE-ENHANCING SEQUENCE 1"/>
    <property type="match status" value="1"/>
</dbReference>
<reference evidence="3 4" key="1">
    <citation type="submission" date="2017-07" db="EMBL/GenBank/DDBJ databases">
        <authorList>
            <person name="Sun Z.S."/>
            <person name="Albrecht U."/>
            <person name="Echele G."/>
            <person name="Lee C.C."/>
        </authorList>
    </citation>
    <scope>NUCLEOTIDE SEQUENCE [LARGE SCALE GENOMIC DNA]</scope>
    <source>
        <strain evidence="3 4">CGMCC 1.12710</strain>
    </source>
</reference>